<proteinExistence type="predicted"/>
<evidence type="ECO:0000313" key="1">
    <source>
        <dbReference type="EMBL" id="PMD52765.1"/>
    </source>
</evidence>
<dbReference type="Proteomes" id="UP000235371">
    <property type="component" value="Unassembled WGS sequence"/>
</dbReference>
<dbReference type="RefSeq" id="XP_024729669.1">
    <property type="nucleotide sequence ID" value="XM_024881520.1"/>
</dbReference>
<sequence length="57" mass="6106">MEGFIPITLAIAWKASILSSSAVLSFELPNDPRSAPPPQGYPPSSRVETRLRIVGAL</sequence>
<keyword evidence="2" id="KW-1185">Reference proteome</keyword>
<gene>
    <name evidence="1" type="ORF">K444DRAFT_619470</name>
</gene>
<dbReference type="GeneID" id="36589597"/>
<protein>
    <submittedName>
        <fullName evidence="1">Uncharacterized protein</fullName>
    </submittedName>
</protein>
<evidence type="ECO:0000313" key="2">
    <source>
        <dbReference type="Proteomes" id="UP000235371"/>
    </source>
</evidence>
<name>A0A2J6SPR3_9HELO</name>
<accession>A0A2J6SPR3</accession>
<dbReference type="InParanoid" id="A0A2J6SPR3"/>
<dbReference type="EMBL" id="KZ613895">
    <property type="protein sequence ID" value="PMD52765.1"/>
    <property type="molecule type" value="Genomic_DNA"/>
</dbReference>
<dbReference type="AlphaFoldDB" id="A0A2J6SPR3"/>
<organism evidence="1 2">
    <name type="scientific">Hyaloscypha bicolor E</name>
    <dbReference type="NCBI Taxonomy" id="1095630"/>
    <lineage>
        <taxon>Eukaryota</taxon>
        <taxon>Fungi</taxon>
        <taxon>Dikarya</taxon>
        <taxon>Ascomycota</taxon>
        <taxon>Pezizomycotina</taxon>
        <taxon>Leotiomycetes</taxon>
        <taxon>Helotiales</taxon>
        <taxon>Hyaloscyphaceae</taxon>
        <taxon>Hyaloscypha</taxon>
        <taxon>Hyaloscypha bicolor</taxon>
    </lineage>
</organism>
<reference evidence="1 2" key="1">
    <citation type="submission" date="2016-04" db="EMBL/GenBank/DDBJ databases">
        <title>A degradative enzymes factory behind the ericoid mycorrhizal symbiosis.</title>
        <authorList>
            <consortium name="DOE Joint Genome Institute"/>
            <person name="Martino E."/>
            <person name="Morin E."/>
            <person name="Grelet G."/>
            <person name="Kuo A."/>
            <person name="Kohler A."/>
            <person name="Daghino S."/>
            <person name="Barry K."/>
            <person name="Choi C."/>
            <person name="Cichocki N."/>
            <person name="Clum A."/>
            <person name="Copeland A."/>
            <person name="Hainaut M."/>
            <person name="Haridas S."/>
            <person name="Labutti K."/>
            <person name="Lindquist E."/>
            <person name="Lipzen A."/>
            <person name="Khouja H.-R."/>
            <person name="Murat C."/>
            <person name="Ohm R."/>
            <person name="Olson A."/>
            <person name="Spatafora J."/>
            <person name="Veneault-Fourrey C."/>
            <person name="Henrissat B."/>
            <person name="Grigoriev I."/>
            <person name="Martin F."/>
            <person name="Perotto S."/>
        </authorList>
    </citation>
    <scope>NUCLEOTIDE SEQUENCE [LARGE SCALE GENOMIC DNA]</scope>
    <source>
        <strain evidence="1 2">E</strain>
    </source>
</reference>